<name>A0A2J5HIQ3_9EURO</name>
<evidence type="ECO:0000256" key="2">
    <source>
        <dbReference type="SAM" id="SignalP"/>
    </source>
</evidence>
<dbReference type="EMBL" id="KZ559606">
    <property type="protein sequence ID" value="PLN76934.1"/>
    <property type="molecule type" value="Genomic_DNA"/>
</dbReference>
<feature type="chain" id="PRO_5014410171" description="Secreted peptide" evidence="2">
    <location>
        <begin position="21"/>
        <end position="68"/>
    </location>
</feature>
<feature type="signal peptide" evidence="2">
    <location>
        <begin position="1"/>
        <end position="20"/>
    </location>
</feature>
<feature type="transmembrane region" description="Helical" evidence="1">
    <location>
        <begin position="30"/>
        <end position="49"/>
    </location>
</feature>
<organism evidence="3 4">
    <name type="scientific">Aspergillus taichungensis</name>
    <dbReference type="NCBI Taxonomy" id="482145"/>
    <lineage>
        <taxon>Eukaryota</taxon>
        <taxon>Fungi</taxon>
        <taxon>Dikarya</taxon>
        <taxon>Ascomycota</taxon>
        <taxon>Pezizomycotina</taxon>
        <taxon>Eurotiomycetes</taxon>
        <taxon>Eurotiomycetidae</taxon>
        <taxon>Eurotiales</taxon>
        <taxon>Aspergillaceae</taxon>
        <taxon>Aspergillus</taxon>
        <taxon>Aspergillus subgen. Circumdati</taxon>
    </lineage>
</organism>
<keyword evidence="1" id="KW-0472">Membrane</keyword>
<sequence length="68" mass="8020">MIPCVFALVLLVFTVLCSLAEDYRPFFVFSIFFFRCSLFIICVLSECLYQTTDESYVWNECVKGRLLR</sequence>
<evidence type="ECO:0000313" key="3">
    <source>
        <dbReference type="EMBL" id="PLN76934.1"/>
    </source>
</evidence>
<keyword evidence="2" id="KW-0732">Signal</keyword>
<evidence type="ECO:0000313" key="4">
    <source>
        <dbReference type="Proteomes" id="UP000235023"/>
    </source>
</evidence>
<reference evidence="4" key="1">
    <citation type="submission" date="2017-12" db="EMBL/GenBank/DDBJ databases">
        <authorList>
            <consortium name="DOE Joint Genome Institute"/>
            <person name="Mondo S.J."/>
            <person name="Kjaerbolling I."/>
            <person name="Vesth T.C."/>
            <person name="Frisvad J.C."/>
            <person name="Nybo J.L."/>
            <person name="Theobald S."/>
            <person name="Kuo A."/>
            <person name="Bowyer P."/>
            <person name="Matsuda Y."/>
            <person name="Lyhne E.K."/>
            <person name="Kogle M.E."/>
            <person name="Clum A."/>
            <person name="Lipzen A."/>
            <person name="Salamov A."/>
            <person name="Ngan C.Y."/>
            <person name="Daum C."/>
            <person name="Chiniquy J."/>
            <person name="Barry K."/>
            <person name="LaButti K."/>
            <person name="Haridas S."/>
            <person name="Simmons B.A."/>
            <person name="Magnuson J.K."/>
            <person name="Mortensen U.H."/>
            <person name="Larsen T.O."/>
            <person name="Grigoriev I.V."/>
            <person name="Baker S.E."/>
            <person name="Andersen M.R."/>
            <person name="Nordberg H.P."/>
            <person name="Cantor M.N."/>
            <person name="Hua S.X."/>
        </authorList>
    </citation>
    <scope>NUCLEOTIDE SEQUENCE [LARGE SCALE GENOMIC DNA]</scope>
    <source>
        <strain evidence="4">IBT 19404</strain>
    </source>
</reference>
<proteinExistence type="predicted"/>
<dbReference type="Proteomes" id="UP000235023">
    <property type="component" value="Unassembled WGS sequence"/>
</dbReference>
<evidence type="ECO:0008006" key="5">
    <source>
        <dbReference type="Google" id="ProtNLM"/>
    </source>
</evidence>
<accession>A0A2J5HIQ3</accession>
<keyword evidence="4" id="KW-1185">Reference proteome</keyword>
<protein>
    <recommendedName>
        <fullName evidence="5">Secreted peptide</fullName>
    </recommendedName>
</protein>
<gene>
    <name evidence="3" type="ORF">BDW42DRAFT_177693</name>
</gene>
<keyword evidence="1" id="KW-1133">Transmembrane helix</keyword>
<evidence type="ECO:0000256" key="1">
    <source>
        <dbReference type="SAM" id="Phobius"/>
    </source>
</evidence>
<keyword evidence="1" id="KW-0812">Transmembrane</keyword>
<dbReference type="AlphaFoldDB" id="A0A2J5HIQ3"/>